<feature type="compositionally biased region" description="Basic residues" evidence="1">
    <location>
        <begin position="280"/>
        <end position="289"/>
    </location>
</feature>
<dbReference type="InterPro" id="IPR032675">
    <property type="entry name" value="LRR_dom_sf"/>
</dbReference>
<evidence type="ECO:0000313" key="3">
    <source>
        <dbReference type="Proteomes" id="UP001610334"/>
    </source>
</evidence>
<reference evidence="2 3" key="1">
    <citation type="submission" date="2024-07" db="EMBL/GenBank/DDBJ databases">
        <title>Section-level genome sequencing and comparative genomics of Aspergillus sections Usti and Cavernicolus.</title>
        <authorList>
            <consortium name="Lawrence Berkeley National Laboratory"/>
            <person name="Nybo J.L."/>
            <person name="Vesth T.C."/>
            <person name="Theobald S."/>
            <person name="Frisvad J.C."/>
            <person name="Larsen T.O."/>
            <person name="Kjaerboelling I."/>
            <person name="Rothschild-Mancinelli K."/>
            <person name="Lyhne E.K."/>
            <person name="Kogle M.E."/>
            <person name="Barry K."/>
            <person name="Clum A."/>
            <person name="Na H."/>
            <person name="Ledsgaard L."/>
            <person name="Lin J."/>
            <person name="Lipzen A."/>
            <person name="Kuo A."/>
            <person name="Riley R."/>
            <person name="Mondo S."/>
            <person name="Labutti K."/>
            <person name="Haridas S."/>
            <person name="Pangalinan J."/>
            <person name="Salamov A.A."/>
            <person name="Simmons B.A."/>
            <person name="Magnuson J.K."/>
            <person name="Chen J."/>
            <person name="Drula E."/>
            <person name="Henrissat B."/>
            <person name="Wiebenga A."/>
            <person name="Lubbers R.J."/>
            <person name="Gomes A.C."/>
            <person name="Makela M.R."/>
            <person name="Stajich J."/>
            <person name="Grigoriev I.V."/>
            <person name="Mortensen U.H."/>
            <person name="De Vries R.P."/>
            <person name="Baker S.E."/>
            <person name="Andersen M.R."/>
        </authorList>
    </citation>
    <scope>NUCLEOTIDE SEQUENCE [LARGE SCALE GENOMIC DNA]</scope>
    <source>
        <strain evidence="2 3">CBS 588.65</strain>
    </source>
</reference>
<proteinExistence type="predicted"/>
<dbReference type="InterPro" id="IPR027038">
    <property type="entry name" value="RanGap"/>
</dbReference>
<feature type="compositionally biased region" description="Polar residues" evidence="1">
    <location>
        <begin position="391"/>
        <end position="403"/>
    </location>
</feature>
<dbReference type="PANTHER" id="PTHR24113">
    <property type="entry name" value="RAN GTPASE-ACTIVATING PROTEIN 1"/>
    <property type="match status" value="1"/>
</dbReference>
<feature type="compositionally biased region" description="Basic and acidic residues" evidence="1">
    <location>
        <begin position="334"/>
        <end position="357"/>
    </location>
</feature>
<dbReference type="PANTHER" id="PTHR24113:SF15">
    <property type="entry name" value="NACHT DOMAIN-CONTAINING PROTEIN"/>
    <property type="match status" value="1"/>
</dbReference>
<organism evidence="2 3">
    <name type="scientific">Aspergillus granulosus</name>
    <dbReference type="NCBI Taxonomy" id="176169"/>
    <lineage>
        <taxon>Eukaryota</taxon>
        <taxon>Fungi</taxon>
        <taxon>Dikarya</taxon>
        <taxon>Ascomycota</taxon>
        <taxon>Pezizomycotina</taxon>
        <taxon>Eurotiomycetes</taxon>
        <taxon>Eurotiomycetidae</taxon>
        <taxon>Eurotiales</taxon>
        <taxon>Aspergillaceae</taxon>
        <taxon>Aspergillus</taxon>
        <taxon>Aspergillus subgen. Nidulantes</taxon>
    </lineage>
</organism>
<sequence>MDGVETVDVSWLHHSQKDNNLSRCRSVSSFSCEKPGNDVVETPPAQPQKSDKASSDKSSLPPSPTTSAPPVPAKIEAHGTPSRPEKDARNGDGVVVDAGPVPPPKSVPKPVLGRRGSWISSISSKFSSGSTPPSQSHMKPSQATPKASPPASKLDMHNPFGAAYSPKDKEDEKKDEIPPFPSSSPRGPSFLQSAFRKLSSSGSGGGGKPAPCNGVVCERRVLNIDRGRDRCKVPDLNPAKLHRVAFCVDVEIAGISRKDSDGESPPTTATRKSVPEANSHKPKRSSFKSKSKDEAEPPKQAQSTPAGKDVQQTQENGGSPKSSPSEASLNDAKSSGDIKEPTRKQEKKKRSEEERRERKERKRRLAEANGTIPMQLTADDPEGNPSAAGTGINTRSAAQSHPTTDPIRIYRRCCQLRETPVLKRIVDEISSPSSTLAESPGTVAVLDLTNFPMTSEDIATFCDWLAVVPVRKLILEKCALTDDSVRSILSGLLSTKTVEQMRRRRGKTKKSDPSQASEKAERFSVVERLSLKDNPKIGAEGWRHISLFIHLSKSLKAIDLTGIPLPKTPASSGDIPPKGSANTVDVATIFANSLSKRFGGDHLEELLLNQCKPTMEDVMKICDAATAVGLRRLGLANNDLTRAGLEHVIRYLESGKCEGLDLGGNPIGADLDLITDAIEGDLPLCALSLADCSLTPSTLYPLLQAFTCLPDLRFIDVSHNPALFSTQPDALSTFRRFLPKLPFLKRIHMADVNLSSDHMIALAEILPECPSLSHLNILENPALVALATATDPETQEEACAVYASLMAAVRVSRTIIAVDIEDPSSENNEVVKALASQIVAYCLHNLEGGALEAELSQSMHPSLPRTTAVPIPDILQHIVGHGTTAEDGDEDDDPAPDEDYVIGGTGVVKALGVCLGHLDHHMPGDVSGPTSGTTTPRHRKSRPYAAKRPRDMSKNLLESARNIRTRIESALVREDRAGNDANYRRLQFLDLTLQKMIQRFEDEYPETRVQPQAIVKPNQETSSQNSGDDEDLASSFTNGQPSDINHDNDIAVDDEEGNHYAIRLSRASSMTSLHSRAMTSEEGHVHRLGQNIRRDFLHPLDQTQEGESLDKVDESHIVALREKLERLHEAQTRSHFESVGADKAFHELGSTVEELWAIQRQDSEAFERFKQSQIAAQINSGRRTPSMSDSKTTRAHDSGSERPSAP</sequence>
<feature type="compositionally biased region" description="Basic and acidic residues" evidence="1">
    <location>
        <begin position="1191"/>
        <end position="1200"/>
    </location>
</feature>
<feature type="compositionally biased region" description="Polar residues" evidence="1">
    <location>
        <begin position="300"/>
        <end position="333"/>
    </location>
</feature>
<protein>
    <submittedName>
        <fullName evidence="2">Cell wall biogenesis protein Mhp1</fullName>
    </submittedName>
</protein>
<gene>
    <name evidence="2" type="ORF">BJX63DRAFT_421137</name>
</gene>
<comment type="caution">
    <text evidence="2">The sequence shown here is derived from an EMBL/GenBank/DDBJ whole genome shotgun (WGS) entry which is preliminary data.</text>
</comment>
<dbReference type="Proteomes" id="UP001610334">
    <property type="component" value="Unassembled WGS sequence"/>
</dbReference>
<accession>A0ABR4HG20</accession>
<feature type="region of interest" description="Disordered" evidence="1">
    <location>
        <begin position="254"/>
        <end position="404"/>
    </location>
</feature>
<feature type="compositionally biased region" description="Polar residues" evidence="1">
    <location>
        <begin position="1034"/>
        <end position="1043"/>
    </location>
</feature>
<name>A0ABR4HG20_9EURO</name>
<dbReference type="EMBL" id="JBFXLT010000038">
    <property type="protein sequence ID" value="KAL2813702.1"/>
    <property type="molecule type" value="Genomic_DNA"/>
</dbReference>
<dbReference type="SUPFAM" id="SSF52047">
    <property type="entry name" value="RNI-like"/>
    <property type="match status" value="1"/>
</dbReference>
<feature type="compositionally biased region" description="Low complexity" evidence="1">
    <location>
        <begin position="117"/>
        <end position="136"/>
    </location>
</feature>
<evidence type="ECO:0000256" key="1">
    <source>
        <dbReference type="SAM" id="MobiDB-lite"/>
    </source>
</evidence>
<dbReference type="Gene3D" id="3.80.10.10">
    <property type="entry name" value="Ribonuclease Inhibitor"/>
    <property type="match status" value="2"/>
</dbReference>
<feature type="compositionally biased region" description="Pro residues" evidence="1">
    <location>
        <begin position="61"/>
        <end position="72"/>
    </location>
</feature>
<evidence type="ECO:0000313" key="2">
    <source>
        <dbReference type="EMBL" id="KAL2813702.1"/>
    </source>
</evidence>
<feature type="region of interest" description="Disordered" evidence="1">
    <location>
        <begin position="1177"/>
        <end position="1206"/>
    </location>
</feature>
<feature type="compositionally biased region" description="Basic residues" evidence="1">
    <location>
        <begin position="936"/>
        <end position="947"/>
    </location>
</feature>
<feature type="region of interest" description="Disordered" evidence="1">
    <location>
        <begin position="1008"/>
        <end position="1051"/>
    </location>
</feature>
<feature type="compositionally biased region" description="Polar residues" evidence="1">
    <location>
        <begin position="1177"/>
        <end position="1190"/>
    </location>
</feature>
<feature type="region of interest" description="Disordered" evidence="1">
    <location>
        <begin position="499"/>
        <end position="519"/>
    </location>
</feature>
<keyword evidence="3" id="KW-1185">Reference proteome</keyword>
<feature type="compositionally biased region" description="Basic and acidic residues" evidence="1">
    <location>
        <begin position="166"/>
        <end position="177"/>
    </location>
</feature>
<feature type="region of interest" description="Disordered" evidence="1">
    <location>
        <begin position="15"/>
        <end position="215"/>
    </location>
</feature>
<feature type="compositionally biased region" description="Polar residues" evidence="1">
    <location>
        <begin position="18"/>
        <end position="31"/>
    </location>
</feature>
<feature type="region of interest" description="Disordered" evidence="1">
    <location>
        <begin position="921"/>
        <end position="956"/>
    </location>
</feature>